<sequence>MTDCWCRYTTTPPHIKQITPLPADPFDFNCVHLIDRFLAAPNALNVNRELSNTNTVNKHLTEKSFKF</sequence>
<name>A0A5B7HLJ4_PORTR</name>
<dbReference type="AlphaFoldDB" id="A0A5B7HLJ4"/>
<gene>
    <name evidence="1" type="ORF">E2C01_064704</name>
</gene>
<keyword evidence="2" id="KW-1185">Reference proteome</keyword>
<organism evidence="1 2">
    <name type="scientific">Portunus trituberculatus</name>
    <name type="common">Swimming crab</name>
    <name type="synonym">Neptunus trituberculatus</name>
    <dbReference type="NCBI Taxonomy" id="210409"/>
    <lineage>
        <taxon>Eukaryota</taxon>
        <taxon>Metazoa</taxon>
        <taxon>Ecdysozoa</taxon>
        <taxon>Arthropoda</taxon>
        <taxon>Crustacea</taxon>
        <taxon>Multicrustacea</taxon>
        <taxon>Malacostraca</taxon>
        <taxon>Eumalacostraca</taxon>
        <taxon>Eucarida</taxon>
        <taxon>Decapoda</taxon>
        <taxon>Pleocyemata</taxon>
        <taxon>Brachyura</taxon>
        <taxon>Eubrachyura</taxon>
        <taxon>Portunoidea</taxon>
        <taxon>Portunidae</taxon>
        <taxon>Portuninae</taxon>
        <taxon>Portunus</taxon>
    </lineage>
</organism>
<evidence type="ECO:0000313" key="1">
    <source>
        <dbReference type="EMBL" id="MPC70455.1"/>
    </source>
</evidence>
<evidence type="ECO:0000313" key="2">
    <source>
        <dbReference type="Proteomes" id="UP000324222"/>
    </source>
</evidence>
<dbReference type="Proteomes" id="UP000324222">
    <property type="component" value="Unassembled WGS sequence"/>
</dbReference>
<comment type="caution">
    <text evidence="1">The sequence shown here is derived from an EMBL/GenBank/DDBJ whole genome shotgun (WGS) entry which is preliminary data.</text>
</comment>
<dbReference type="EMBL" id="VSRR010031163">
    <property type="protein sequence ID" value="MPC70455.1"/>
    <property type="molecule type" value="Genomic_DNA"/>
</dbReference>
<reference evidence="1 2" key="1">
    <citation type="submission" date="2019-05" db="EMBL/GenBank/DDBJ databases">
        <title>Another draft genome of Portunus trituberculatus and its Hox gene families provides insights of decapod evolution.</title>
        <authorList>
            <person name="Jeong J.-H."/>
            <person name="Song I."/>
            <person name="Kim S."/>
            <person name="Choi T."/>
            <person name="Kim D."/>
            <person name="Ryu S."/>
            <person name="Kim W."/>
        </authorList>
    </citation>
    <scope>NUCLEOTIDE SEQUENCE [LARGE SCALE GENOMIC DNA]</scope>
    <source>
        <tissue evidence="1">Muscle</tissue>
    </source>
</reference>
<protein>
    <submittedName>
        <fullName evidence="1">Uncharacterized protein</fullName>
    </submittedName>
</protein>
<accession>A0A5B7HLJ4</accession>
<proteinExistence type="predicted"/>